<dbReference type="Gene3D" id="3.30.300.30">
    <property type="match status" value="1"/>
</dbReference>
<dbReference type="InterPro" id="IPR000873">
    <property type="entry name" value="AMP-dep_synth/lig_dom"/>
</dbReference>
<dbReference type="InterPro" id="IPR050237">
    <property type="entry name" value="ATP-dep_AMP-bd_enzyme"/>
</dbReference>
<dbReference type="EMBL" id="JADMLG010000017">
    <property type="protein sequence ID" value="MBH0780762.1"/>
    <property type="molecule type" value="Genomic_DNA"/>
</dbReference>
<dbReference type="GO" id="GO:0016878">
    <property type="term" value="F:acid-thiol ligase activity"/>
    <property type="evidence" value="ECO:0007669"/>
    <property type="project" value="UniProtKB-ARBA"/>
</dbReference>
<dbReference type="AlphaFoldDB" id="A0A931IFH6"/>
<dbReference type="Pfam" id="PF00501">
    <property type="entry name" value="AMP-binding"/>
    <property type="match status" value="1"/>
</dbReference>
<evidence type="ECO:0000259" key="1">
    <source>
        <dbReference type="Pfam" id="PF00501"/>
    </source>
</evidence>
<dbReference type="InterPro" id="IPR045851">
    <property type="entry name" value="AMP-bd_C_sf"/>
</dbReference>
<keyword evidence="4" id="KW-1185">Reference proteome</keyword>
<dbReference type="Pfam" id="PF13193">
    <property type="entry name" value="AMP-binding_C"/>
    <property type="match status" value="1"/>
</dbReference>
<sequence>MNLCKDSDIKEAVDRFDGDSPPGRVALRPIARVLDAALATSPEAVAIEAASGALTYAELDERATRAAGALWSLGVRPGHRVAACLPNDLDIVVAFHGAQRVGAIWAGIGEALAEGEQRRLADLCAPTVILGGPRCLLDTAIDPDRWRDLLDAATPPPPIDLDIDAPAGIAFTSGTSGAPKAVVHSQRNMLLPGAALVATRGYGPDLRKGDSFPLTILNLMVLSTLLTARAGGTAVIMDRRDVEGVAEWIARHRVSVWNGAPAQLYDLARRPDLDLSSLREVWSGGSDTPDTVRTAFAATHGPVPRTTYGLTEAPTVVAIDPPGDEWSPGVSGRVLPQFSVAAYDDDGRALPPGSLGELRLNAATEGPWAGLWTPLLGYWDDGRIRAAEPLPLPTGDIGTVDESGRLSVLDRKKMVIIRGGANVYPLEVERIIATHPAVVKVGVCPVPDERLGQRVAAVIESADTAVDFAELSELCRRELAGYKVPEIWTRVDALPMNAMGKVERTRLTELATAARGTEGR</sequence>
<dbReference type="InterPro" id="IPR020845">
    <property type="entry name" value="AMP-binding_CS"/>
</dbReference>
<gene>
    <name evidence="3" type="ORF">IT779_31280</name>
</gene>
<name>A0A931IFH6_9NOCA</name>
<dbReference type="PANTHER" id="PTHR43767">
    <property type="entry name" value="LONG-CHAIN-FATTY-ACID--COA LIGASE"/>
    <property type="match status" value="1"/>
</dbReference>
<reference evidence="3" key="1">
    <citation type="submission" date="2020-11" db="EMBL/GenBank/DDBJ databases">
        <title>Nocardia NEAU-351.nov., a novel actinomycete isolated from the cow dung.</title>
        <authorList>
            <person name="Zhang X."/>
        </authorList>
    </citation>
    <scope>NUCLEOTIDE SEQUENCE</scope>
    <source>
        <strain evidence="3">NEAU-351</strain>
    </source>
</reference>
<feature type="domain" description="AMP-dependent synthetase/ligase" evidence="1">
    <location>
        <begin position="36"/>
        <end position="359"/>
    </location>
</feature>
<dbReference type="InterPro" id="IPR042099">
    <property type="entry name" value="ANL_N_sf"/>
</dbReference>
<organism evidence="3 4">
    <name type="scientific">Nocardia bovistercoris</name>
    <dbReference type="NCBI Taxonomy" id="2785916"/>
    <lineage>
        <taxon>Bacteria</taxon>
        <taxon>Bacillati</taxon>
        <taxon>Actinomycetota</taxon>
        <taxon>Actinomycetes</taxon>
        <taxon>Mycobacteriales</taxon>
        <taxon>Nocardiaceae</taxon>
        <taxon>Nocardia</taxon>
    </lineage>
</organism>
<keyword evidence="3" id="KW-0436">Ligase</keyword>
<protein>
    <submittedName>
        <fullName evidence="3">Acyl--CoA ligase</fullName>
    </submittedName>
</protein>
<dbReference type="SUPFAM" id="SSF56801">
    <property type="entry name" value="Acetyl-CoA synthetase-like"/>
    <property type="match status" value="1"/>
</dbReference>
<dbReference type="InterPro" id="IPR025110">
    <property type="entry name" value="AMP-bd_C"/>
</dbReference>
<evidence type="ECO:0000313" key="3">
    <source>
        <dbReference type="EMBL" id="MBH0780762.1"/>
    </source>
</evidence>
<proteinExistence type="predicted"/>
<accession>A0A931IFH6</accession>
<comment type="caution">
    <text evidence="3">The sequence shown here is derived from an EMBL/GenBank/DDBJ whole genome shotgun (WGS) entry which is preliminary data.</text>
</comment>
<dbReference type="Gene3D" id="3.40.50.12780">
    <property type="entry name" value="N-terminal domain of ligase-like"/>
    <property type="match status" value="1"/>
</dbReference>
<evidence type="ECO:0000259" key="2">
    <source>
        <dbReference type="Pfam" id="PF13193"/>
    </source>
</evidence>
<feature type="domain" description="AMP-binding enzyme C-terminal" evidence="2">
    <location>
        <begin position="427"/>
        <end position="501"/>
    </location>
</feature>
<evidence type="ECO:0000313" key="4">
    <source>
        <dbReference type="Proteomes" id="UP000655751"/>
    </source>
</evidence>
<dbReference type="PANTHER" id="PTHR43767:SF1">
    <property type="entry name" value="NONRIBOSOMAL PEPTIDE SYNTHASE PES1 (EUROFUNG)-RELATED"/>
    <property type="match status" value="1"/>
</dbReference>
<dbReference type="Proteomes" id="UP000655751">
    <property type="component" value="Unassembled WGS sequence"/>
</dbReference>
<dbReference type="PROSITE" id="PS00455">
    <property type="entry name" value="AMP_BINDING"/>
    <property type="match status" value="1"/>
</dbReference>